<comment type="caution">
    <text evidence="2">The sequence shown here is derived from an EMBL/GenBank/DDBJ whole genome shotgun (WGS) entry which is preliminary data.</text>
</comment>
<reference evidence="2" key="2">
    <citation type="journal article" date="2023" name="IMA Fungus">
        <title>Comparative genomic study of the Penicillium genus elucidates a diverse pangenome and 15 lateral gene transfer events.</title>
        <authorList>
            <person name="Petersen C."/>
            <person name="Sorensen T."/>
            <person name="Nielsen M.R."/>
            <person name="Sondergaard T.E."/>
            <person name="Sorensen J.L."/>
            <person name="Fitzpatrick D.A."/>
            <person name="Frisvad J.C."/>
            <person name="Nielsen K.L."/>
        </authorList>
    </citation>
    <scope>NUCLEOTIDE SEQUENCE</scope>
    <source>
        <strain evidence="2">IBT 30728</strain>
    </source>
</reference>
<dbReference type="AlphaFoldDB" id="A0A9W9X6J5"/>
<dbReference type="Proteomes" id="UP001148312">
    <property type="component" value="Unassembled WGS sequence"/>
</dbReference>
<keyword evidence="1" id="KW-0732">Signal</keyword>
<keyword evidence="3" id="KW-1185">Reference proteome</keyword>
<organism evidence="2 3">
    <name type="scientific">Penicillium diatomitis</name>
    <dbReference type="NCBI Taxonomy" id="2819901"/>
    <lineage>
        <taxon>Eukaryota</taxon>
        <taxon>Fungi</taxon>
        <taxon>Dikarya</taxon>
        <taxon>Ascomycota</taxon>
        <taxon>Pezizomycotina</taxon>
        <taxon>Eurotiomycetes</taxon>
        <taxon>Eurotiomycetidae</taxon>
        <taxon>Eurotiales</taxon>
        <taxon>Aspergillaceae</taxon>
        <taxon>Penicillium</taxon>
    </lineage>
</organism>
<protein>
    <submittedName>
        <fullName evidence="2">Uncharacterized protein</fullName>
    </submittedName>
</protein>
<sequence>MHHALLSFLGLAPAILALPSVFPPVQVGQSVIPPDTLYYYRYNRIPLSLYGNELMTETFRHSEAMMSNMIKDFTCIANDKSICPSERWYCNSEKNKCMQKALIGETCRSDDACFSGYCRSRCSIRPGHFGAGCTDDNQCSSGLVCRRDSHHQNELRCLDRSDNGYGLAFICLDAWRQLEVPFFQTVTGALLNAPFLRESPSNMEGFGEACEVIWLVPE</sequence>
<dbReference type="GeneID" id="81624905"/>
<feature type="signal peptide" evidence="1">
    <location>
        <begin position="1"/>
        <end position="17"/>
    </location>
</feature>
<feature type="chain" id="PRO_5040882265" evidence="1">
    <location>
        <begin position="18"/>
        <end position="218"/>
    </location>
</feature>
<evidence type="ECO:0000256" key="1">
    <source>
        <dbReference type="SAM" id="SignalP"/>
    </source>
</evidence>
<name>A0A9W9X6J5_9EURO</name>
<evidence type="ECO:0000313" key="2">
    <source>
        <dbReference type="EMBL" id="KAJ5485066.1"/>
    </source>
</evidence>
<dbReference type="EMBL" id="JAPWDQ010000005">
    <property type="protein sequence ID" value="KAJ5485066.1"/>
    <property type="molecule type" value="Genomic_DNA"/>
</dbReference>
<evidence type="ECO:0000313" key="3">
    <source>
        <dbReference type="Proteomes" id="UP001148312"/>
    </source>
</evidence>
<gene>
    <name evidence="2" type="ORF">N7539_005054</name>
</gene>
<dbReference type="RefSeq" id="XP_056789850.1">
    <property type="nucleotide sequence ID" value="XM_056934656.1"/>
</dbReference>
<reference evidence="2" key="1">
    <citation type="submission" date="2022-12" db="EMBL/GenBank/DDBJ databases">
        <authorList>
            <person name="Petersen C."/>
        </authorList>
    </citation>
    <scope>NUCLEOTIDE SEQUENCE</scope>
    <source>
        <strain evidence="2">IBT 30728</strain>
    </source>
</reference>
<proteinExistence type="predicted"/>
<accession>A0A9W9X6J5</accession>